<feature type="compositionally biased region" description="Polar residues" evidence="1">
    <location>
        <begin position="68"/>
        <end position="77"/>
    </location>
</feature>
<dbReference type="AlphaFoldDB" id="A0A1X7S9T7"/>
<name>A0A1X7S9T7_ZYMT9</name>
<keyword evidence="3" id="KW-1185">Reference proteome</keyword>
<feature type="compositionally biased region" description="Acidic residues" evidence="1">
    <location>
        <begin position="134"/>
        <end position="150"/>
    </location>
</feature>
<dbReference type="Proteomes" id="UP000215127">
    <property type="component" value="Chromosome 16"/>
</dbReference>
<protein>
    <submittedName>
        <fullName evidence="2">Uncharacterized protein</fullName>
    </submittedName>
</protein>
<evidence type="ECO:0000256" key="1">
    <source>
        <dbReference type="SAM" id="MobiDB-lite"/>
    </source>
</evidence>
<proteinExistence type="predicted"/>
<feature type="region of interest" description="Disordered" evidence="1">
    <location>
        <begin position="1"/>
        <end position="104"/>
    </location>
</feature>
<reference evidence="2 3" key="1">
    <citation type="submission" date="2016-06" db="EMBL/GenBank/DDBJ databases">
        <authorList>
            <person name="Kjaerup R.B."/>
            <person name="Dalgaard T.S."/>
            <person name="Juul-Madsen H.R."/>
        </authorList>
    </citation>
    <scope>NUCLEOTIDE SEQUENCE [LARGE SCALE GENOMIC DNA]</scope>
</reference>
<accession>A0A1X7S9T7</accession>
<sequence>MATTTMAASKVKKTLQGESLLPTALSRDRSKSTRVSQPHILAPSSKHASTTSSTTLISDARTGCQRKALSQGTNQPSPDRDSAGLSVTVPSNGKTAAQQQASREADDVLSLLDMATISKIAFLDKYMSIPKGEDGDDGDNGYDGDAEDDE</sequence>
<gene>
    <name evidence="2" type="ORF">ZT3D7_G11554</name>
</gene>
<dbReference type="EMBL" id="LT853705">
    <property type="protein sequence ID" value="SMQ56399.1"/>
    <property type="molecule type" value="Genomic_DNA"/>
</dbReference>
<feature type="compositionally biased region" description="Polar residues" evidence="1">
    <location>
        <begin position="88"/>
        <end position="102"/>
    </location>
</feature>
<organism evidence="2 3">
    <name type="scientific">Zymoseptoria tritici (strain ST99CH_3D7)</name>
    <dbReference type="NCBI Taxonomy" id="1276538"/>
    <lineage>
        <taxon>Eukaryota</taxon>
        <taxon>Fungi</taxon>
        <taxon>Dikarya</taxon>
        <taxon>Ascomycota</taxon>
        <taxon>Pezizomycotina</taxon>
        <taxon>Dothideomycetes</taxon>
        <taxon>Dothideomycetidae</taxon>
        <taxon>Mycosphaerellales</taxon>
        <taxon>Mycosphaerellaceae</taxon>
        <taxon>Zymoseptoria</taxon>
    </lineage>
</organism>
<evidence type="ECO:0000313" key="2">
    <source>
        <dbReference type="EMBL" id="SMQ56399.1"/>
    </source>
</evidence>
<evidence type="ECO:0000313" key="3">
    <source>
        <dbReference type="Proteomes" id="UP000215127"/>
    </source>
</evidence>
<feature type="region of interest" description="Disordered" evidence="1">
    <location>
        <begin position="127"/>
        <end position="150"/>
    </location>
</feature>